<dbReference type="SUPFAM" id="SSF53720">
    <property type="entry name" value="ALDH-like"/>
    <property type="match status" value="1"/>
</dbReference>
<dbReference type="CDD" id="cd07122">
    <property type="entry name" value="ALDH_F20_ACDH"/>
    <property type="match status" value="1"/>
</dbReference>
<feature type="domain" description="Aldehyde dehydrogenase" evidence="2">
    <location>
        <begin position="11"/>
        <end position="282"/>
    </location>
</feature>
<dbReference type="InterPro" id="IPR015590">
    <property type="entry name" value="Aldehyde_DH_dom"/>
</dbReference>
<accession>A0A2N7W3W4</accession>
<organism evidence="3 4">
    <name type="scientific">Trinickia soli</name>
    <dbReference type="NCBI Taxonomy" id="380675"/>
    <lineage>
        <taxon>Bacteria</taxon>
        <taxon>Pseudomonadati</taxon>
        <taxon>Pseudomonadota</taxon>
        <taxon>Betaproteobacteria</taxon>
        <taxon>Burkholderiales</taxon>
        <taxon>Burkholderiaceae</taxon>
        <taxon>Trinickia</taxon>
    </lineage>
</organism>
<dbReference type="PANTHER" id="PTHR11699">
    <property type="entry name" value="ALDEHYDE DEHYDROGENASE-RELATED"/>
    <property type="match status" value="1"/>
</dbReference>
<dbReference type="RefSeq" id="WP_102610581.1">
    <property type="nucleotide sequence ID" value="NZ_CADIKD010000013.1"/>
</dbReference>
<evidence type="ECO:0000313" key="4">
    <source>
        <dbReference type="Proteomes" id="UP000235347"/>
    </source>
</evidence>
<dbReference type="NCBIfam" id="NF047625">
    <property type="entry name" value="AcylSulfactDhSauS"/>
    <property type="match status" value="1"/>
</dbReference>
<evidence type="ECO:0000259" key="2">
    <source>
        <dbReference type="Pfam" id="PF00171"/>
    </source>
</evidence>
<name>A0A2N7W3W4_9BURK</name>
<dbReference type="Proteomes" id="UP000235347">
    <property type="component" value="Unassembled WGS sequence"/>
</dbReference>
<dbReference type="Gene3D" id="3.40.605.10">
    <property type="entry name" value="Aldehyde Dehydrogenase, Chain A, domain 1"/>
    <property type="match status" value="1"/>
</dbReference>
<evidence type="ECO:0000313" key="3">
    <source>
        <dbReference type="EMBL" id="PMS24094.1"/>
    </source>
</evidence>
<reference evidence="3 4" key="1">
    <citation type="submission" date="2018-01" db="EMBL/GenBank/DDBJ databases">
        <title>Whole genome analyses suggest that Burkholderia sensu lato contains two further novel genera in the rhizoxinica-symbiotica group Mycetohabitans gen. nov., and Trinickia gen. nov.: implications for the evolution of diazotrophy and nodulation in the Burkholderiaceae.</title>
        <authorList>
            <person name="Estrada-de los Santos P."/>
            <person name="Palmer M."/>
            <person name="Chavez-Ramirez B."/>
            <person name="Beukes C."/>
            <person name="Steenkamp E.T."/>
            <person name="Hirsch A.M."/>
            <person name="Manyaka P."/>
            <person name="Maluk M."/>
            <person name="Lafos M."/>
            <person name="Crook M."/>
            <person name="Gross E."/>
            <person name="Simon M.F."/>
            <person name="Bueno dos Reis Junior F."/>
            <person name="Poole P.S."/>
            <person name="Venter S.N."/>
            <person name="James E.K."/>
        </authorList>
    </citation>
    <scope>NUCLEOTIDE SEQUENCE [LARGE SCALE GENOMIC DNA]</scope>
    <source>
        <strain evidence="3 4">GP25-8</strain>
    </source>
</reference>
<dbReference type="InterPro" id="IPR016161">
    <property type="entry name" value="Ald_DH/histidinol_DH"/>
</dbReference>
<protein>
    <submittedName>
        <fullName evidence="3">Sulfoacetaldehyde dehydrogenase</fullName>
    </submittedName>
</protein>
<dbReference type="InterPro" id="IPR016163">
    <property type="entry name" value="Ald_DH_C"/>
</dbReference>
<gene>
    <name evidence="3" type="ORF">C0Z19_14825</name>
</gene>
<dbReference type="Pfam" id="PF00171">
    <property type="entry name" value="Aldedh"/>
    <property type="match status" value="1"/>
</dbReference>
<sequence>MNVRATVAEIVAAPTDEAVKERVAALVARAREAQRAFEVAGQATLDTAAAAAAWAIMEPDRNRRLAERSVADTGLGNVEDKFRKNYRKTLGLLRDLHGKRTCGVISRDPGRGIVEIARAVGVVAAITPSTNPAATPVNKIINALKCGNAVIVAPSPKGHSSCALLIEFIHQQFERAGIDPALVQILPEPVSKLASAELMRAADLVVATGSQANVRMAYASGTPAFGVGAGNVASIVERSADLAEAARKIALSKTFDNATSCSSENSIVIEDAVYDAMMEQLLRCKGVLLDATQKARLQAAMWHDGKLSERCTAKSAEQIAQAAGLDELAGQEAKFLMVEESGFGPEHPFSGEKLAPVLAVYRASDFADAARIVRSIYAYMGAGHSVGLHTANTDYAIELGERLPVARVIVNQAHCLATGGNFDNGLPFSLSMGCGTWGRNNFSGNLDFHYYLNVTRVAYPIEERMPELDTLLGDYFGRVGR</sequence>
<keyword evidence="4" id="KW-1185">Reference proteome</keyword>
<comment type="caution">
    <text evidence="3">The sequence shown here is derived from an EMBL/GenBank/DDBJ whole genome shotgun (WGS) entry which is preliminary data.</text>
</comment>
<dbReference type="Gene3D" id="3.40.309.10">
    <property type="entry name" value="Aldehyde Dehydrogenase, Chain A, domain 2"/>
    <property type="match status" value="1"/>
</dbReference>
<proteinExistence type="predicted"/>
<dbReference type="EMBL" id="PNYB01000011">
    <property type="protein sequence ID" value="PMS24094.1"/>
    <property type="molecule type" value="Genomic_DNA"/>
</dbReference>
<dbReference type="GO" id="GO:0016620">
    <property type="term" value="F:oxidoreductase activity, acting on the aldehyde or oxo group of donors, NAD or NADP as acceptor"/>
    <property type="evidence" value="ECO:0007669"/>
    <property type="project" value="InterPro"/>
</dbReference>
<dbReference type="AlphaFoldDB" id="A0A2N7W3W4"/>
<evidence type="ECO:0000256" key="1">
    <source>
        <dbReference type="ARBA" id="ARBA00023002"/>
    </source>
</evidence>
<keyword evidence="1" id="KW-0560">Oxidoreductase</keyword>
<dbReference type="InterPro" id="IPR016162">
    <property type="entry name" value="Ald_DH_N"/>
</dbReference>